<sequence>MITTKWHEALVDIDRSTEFTGDDVDRYSKLVDLKGSFEFITVIVPTLSTSGIVTPYIQKTDGVDTVTPANGEVPVAMVTMDGNATGHFAHATSSGAGGIVTVFRIGGAEYVRVHVSQNQSADRTFYVRGFNR</sequence>
<accession>A0A0F9T049</accession>
<reference evidence="1" key="1">
    <citation type="journal article" date="2015" name="Nature">
        <title>Complex archaea that bridge the gap between prokaryotes and eukaryotes.</title>
        <authorList>
            <person name="Spang A."/>
            <person name="Saw J.H."/>
            <person name="Jorgensen S.L."/>
            <person name="Zaremba-Niedzwiedzka K."/>
            <person name="Martijn J."/>
            <person name="Lind A.E."/>
            <person name="van Eijk R."/>
            <person name="Schleper C."/>
            <person name="Guy L."/>
            <person name="Ettema T.J."/>
        </authorList>
    </citation>
    <scope>NUCLEOTIDE SEQUENCE</scope>
</reference>
<proteinExistence type="predicted"/>
<comment type="caution">
    <text evidence="1">The sequence shown here is derived from an EMBL/GenBank/DDBJ whole genome shotgun (WGS) entry which is preliminary data.</text>
</comment>
<organism evidence="1">
    <name type="scientific">marine sediment metagenome</name>
    <dbReference type="NCBI Taxonomy" id="412755"/>
    <lineage>
        <taxon>unclassified sequences</taxon>
        <taxon>metagenomes</taxon>
        <taxon>ecological metagenomes</taxon>
    </lineage>
</organism>
<dbReference type="EMBL" id="LAZR01000358">
    <property type="protein sequence ID" value="KKN72614.1"/>
    <property type="molecule type" value="Genomic_DNA"/>
</dbReference>
<dbReference type="AlphaFoldDB" id="A0A0F9T049"/>
<evidence type="ECO:0000313" key="1">
    <source>
        <dbReference type="EMBL" id="KKN72614.1"/>
    </source>
</evidence>
<protein>
    <submittedName>
        <fullName evidence="1">Uncharacterized protein</fullName>
    </submittedName>
</protein>
<name>A0A0F9T049_9ZZZZ</name>
<gene>
    <name evidence="1" type="ORF">LCGC14_0408560</name>
</gene>